<dbReference type="PROSITE" id="PS51421">
    <property type="entry name" value="RAS"/>
    <property type="match status" value="1"/>
</dbReference>
<accession>A0ABM1F0D7</accession>
<keyword evidence="3" id="KW-0342">GTP-binding</keyword>
<sequence>MELFRKRRGKKNSETDHAAPEETEKSTAKEKPHVSCAKPIRCEFNKNPMESDYDVIYKVLVIGESYVGKTSLINSMRHETYTRNLMPTVGVDFVNQDYDVDGHRVRLQIWDTAGQERFRDINKFMYRGTKGLLLVFDITDKNTFDSINYWMRTLAEADIDSEEVIIVGNKCDLWWQRKIKLAAAEKLAKYHSSKYFETSAKENTNVTELFSQMAYDLVEANNPKLLYAYTMTVQELAKQKQKKERK</sequence>
<dbReference type="InterPro" id="IPR027417">
    <property type="entry name" value="P-loop_NTPase"/>
</dbReference>
<dbReference type="Gene3D" id="3.40.50.300">
    <property type="entry name" value="P-loop containing nucleotide triphosphate hydrolases"/>
    <property type="match status" value="1"/>
</dbReference>
<organism evidence="7 8">
    <name type="scientific">Priapulus caudatus</name>
    <name type="common">Priapulid worm</name>
    <dbReference type="NCBI Taxonomy" id="37621"/>
    <lineage>
        <taxon>Eukaryota</taxon>
        <taxon>Metazoa</taxon>
        <taxon>Ecdysozoa</taxon>
        <taxon>Scalidophora</taxon>
        <taxon>Priapulida</taxon>
        <taxon>Priapulimorpha</taxon>
        <taxon>Priapulimorphida</taxon>
        <taxon>Priapulidae</taxon>
        <taxon>Priapulus</taxon>
    </lineage>
</organism>
<protein>
    <submittedName>
        <fullName evidence="8">Ras-related protein Rab-13-like</fullName>
    </submittedName>
</protein>
<dbReference type="Pfam" id="PF00071">
    <property type="entry name" value="Ras"/>
    <property type="match status" value="1"/>
</dbReference>
<comment type="similarity">
    <text evidence="1">Belongs to the small GTPase superfamily. Rab family.</text>
</comment>
<keyword evidence="4" id="KW-0449">Lipoprotein</keyword>
<dbReference type="InterPro" id="IPR005225">
    <property type="entry name" value="Small_GTP-bd"/>
</dbReference>
<dbReference type="SMART" id="SM00175">
    <property type="entry name" value="RAB"/>
    <property type="match status" value="1"/>
</dbReference>
<dbReference type="NCBIfam" id="TIGR00231">
    <property type="entry name" value="small_GTP"/>
    <property type="match status" value="1"/>
</dbReference>
<reference evidence="8" key="1">
    <citation type="submission" date="2025-08" db="UniProtKB">
        <authorList>
            <consortium name="RefSeq"/>
        </authorList>
    </citation>
    <scope>IDENTIFICATION</scope>
</reference>
<dbReference type="RefSeq" id="XP_014677908.1">
    <property type="nucleotide sequence ID" value="XM_014822422.1"/>
</dbReference>
<dbReference type="GeneID" id="106817738"/>
<dbReference type="SMART" id="SM00173">
    <property type="entry name" value="RAS"/>
    <property type="match status" value="1"/>
</dbReference>
<keyword evidence="7" id="KW-1185">Reference proteome</keyword>
<name>A0ABM1F0D7_PRICU</name>
<feature type="region of interest" description="Disordered" evidence="6">
    <location>
        <begin position="1"/>
        <end position="32"/>
    </location>
</feature>
<dbReference type="PANTHER" id="PTHR47980">
    <property type="entry name" value="LD44762P"/>
    <property type="match status" value="1"/>
</dbReference>
<dbReference type="PRINTS" id="PR00449">
    <property type="entry name" value="RASTRNSFRMNG"/>
</dbReference>
<dbReference type="PROSITE" id="PS51419">
    <property type="entry name" value="RAB"/>
    <property type="match status" value="1"/>
</dbReference>
<dbReference type="CDD" id="cd00154">
    <property type="entry name" value="Rab"/>
    <property type="match status" value="1"/>
</dbReference>
<dbReference type="InterPro" id="IPR001806">
    <property type="entry name" value="Small_GTPase"/>
</dbReference>
<evidence type="ECO:0000256" key="6">
    <source>
        <dbReference type="SAM" id="MobiDB-lite"/>
    </source>
</evidence>
<dbReference type="InterPro" id="IPR050305">
    <property type="entry name" value="Small_GTPase_Rab"/>
</dbReference>
<evidence type="ECO:0000256" key="4">
    <source>
        <dbReference type="ARBA" id="ARBA00023288"/>
    </source>
</evidence>
<proteinExistence type="inferred from homology"/>
<dbReference type="Proteomes" id="UP000695022">
    <property type="component" value="Unplaced"/>
</dbReference>
<dbReference type="SMART" id="SM00176">
    <property type="entry name" value="RAN"/>
    <property type="match status" value="1"/>
</dbReference>
<evidence type="ECO:0000256" key="1">
    <source>
        <dbReference type="ARBA" id="ARBA00006270"/>
    </source>
</evidence>
<gene>
    <name evidence="8" type="primary">LOC106817738</name>
</gene>
<evidence type="ECO:0000313" key="7">
    <source>
        <dbReference type="Proteomes" id="UP000695022"/>
    </source>
</evidence>
<dbReference type="SUPFAM" id="SSF52540">
    <property type="entry name" value="P-loop containing nucleoside triphosphate hydrolases"/>
    <property type="match status" value="1"/>
</dbReference>
<feature type="compositionally biased region" description="Basic and acidic residues" evidence="6">
    <location>
        <begin position="11"/>
        <end position="32"/>
    </location>
</feature>
<evidence type="ECO:0000256" key="3">
    <source>
        <dbReference type="ARBA" id="ARBA00023134"/>
    </source>
</evidence>
<evidence type="ECO:0000313" key="8">
    <source>
        <dbReference type="RefSeq" id="XP_014677908.1"/>
    </source>
</evidence>
<dbReference type="SMART" id="SM00174">
    <property type="entry name" value="RHO"/>
    <property type="match status" value="1"/>
</dbReference>
<feature type="compositionally biased region" description="Basic residues" evidence="6">
    <location>
        <begin position="1"/>
        <end position="10"/>
    </location>
</feature>
<keyword evidence="2" id="KW-0547">Nucleotide-binding</keyword>
<evidence type="ECO:0000256" key="2">
    <source>
        <dbReference type="ARBA" id="ARBA00022741"/>
    </source>
</evidence>
<dbReference type="PROSITE" id="PS51420">
    <property type="entry name" value="RHO"/>
    <property type="match status" value="1"/>
</dbReference>
<evidence type="ECO:0000256" key="5">
    <source>
        <dbReference type="ARBA" id="ARBA00023289"/>
    </source>
</evidence>
<keyword evidence="5" id="KW-0636">Prenylation</keyword>